<comment type="caution">
    <text evidence="4">The sequence shown here is derived from an EMBL/GenBank/DDBJ whole genome shotgun (WGS) entry which is preliminary data.</text>
</comment>
<keyword evidence="2" id="KW-0472">Membrane</keyword>
<dbReference type="OrthoDB" id="194874at2759"/>
<evidence type="ECO:0000256" key="2">
    <source>
        <dbReference type="SAM" id="Phobius"/>
    </source>
</evidence>
<evidence type="ECO:0000256" key="1">
    <source>
        <dbReference type="SAM" id="MobiDB-lite"/>
    </source>
</evidence>
<keyword evidence="3" id="KW-0732">Signal</keyword>
<keyword evidence="2" id="KW-0812">Transmembrane</keyword>
<feature type="chain" id="PRO_5040282343" evidence="3">
    <location>
        <begin position="20"/>
        <end position="111"/>
    </location>
</feature>
<proteinExistence type="predicted"/>
<dbReference type="EMBL" id="CAICTM010000851">
    <property type="protein sequence ID" value="CAB9517378.1"/>
    <property type="molecule type" value="Genomic_DNA"/>
</dbReference>
<sequence length="111" mass="11808">MKAWFYVVLILALTSRAVAFTAKKLDPRSSRPAFKSTASVGKDRDDVSQLPVHGNTPAFALPQGTSLGVSMSPAVYNGDEDEDEDELFSYGTALVSCVISLALGFTLGYGT</sequence>
<evidence type="ECO:0000313" key="5">
    <source>
        <dbReference type="Proteomes" id="UP001153069"/>
    </source>
</evidence>
<feature type="signal peptide" evidence="3">
    <location>
        <begin position="1"/>
        <end position="19"/>
    </location>
</feature>
<dbReference type="AlphaFoldDB" id="A0A9N8HNV3"/>
<protein>
    <submittedName>
        <fullName evidence="4">Uncharacterized protein</fullName>
    </submittedName>
</protein>
<organism evidence="4 5">
    <name type="scientific">Seminavis robusta</name>
    <dbReference type="NCBI Taxonomy" id="568900"/>
    <lineage>
        <taxon>Eukaryota</taxon>
        <taxon>Sar</taxon>
        <taxon>Stramenopiles</taxon>
        <taxon>Ochrophyta</taxon>
        <taxon>Bacillariophyta</taxon>
        <taxon>Bacillariophyceae</taxon>
        <taxon>Bacillariophycidae</taxon>
        <taxon>Naviculales</taxon>
        <taxon>Naviculaceae</taxon>
        <taxon>Seminavis</taxon>
    </lineage>
</organism>
<gene>
    <name evidence="4" type="ORF">SEMRO_852_G211020.1</name>
</gene>
<feature type="transmembrane region" description="Helical" evidence="2">
    <location>
        <begin position="87"/>
        <end position="109"/>
    </location>
</feature>
<evidence type="ECO:0000256" key="3">
    <source>
        <dbReference type="SAM" id="SignalP"/>
    </source>
</evidence>
<keyword evidence="5" id="KW-1185">Reference proteome</keyword>
<keyword evidence="2" id="KW-1133">Transmembrane helix</keyword>
<accession>A0A9N8HNV3</accession>
<dbReference type="Proteomes" id="UP001153069">
    <property type="component" value="Unassembled WGS sequence"/>
</dbReference>
<name>A0A9N8HNV3_9STRA</name>
<reference evidence="4" key="1">
    <citation type="submission" date="2020-06" db="EMBL/GenBank/DDBJ databases">
        <authorList>
            <consortium name="Plant Systems Biology data submission"/>
        </authorList>
    </citation>
    <scope>NUCLEOTIDE SEQUENCE</scope>
    <source>
        <strain evidence="4">D6</strain>
    </source>
</reference>
<feature type="region of interest" description="Disordered" evidence="1">
    <location>
        <begin position="28"/>
        <end position="49"/>
    </location>
</feature>
<evidence type="ECO:0000313" key="4">
    <source>
        <dbReference type="EMBL" id="CAB9517378.1"/>
    </source>
</evidence>